<feature type="transmembrane region" description="Helical" evidence="6">
    <location>
        <begin position="262"/>
        <end position="286"/>
    </location>
</feature>
<name>A0A5D0MFL6_9BACT</name>
<dbReference type="Proteomes" id="UP000324143">
    <property type="component" value="Unassembled WGS sequence"/>
</dbReference>
<feature type="transmembrane region" description="Helical" evidence="6">
    <location>
        <begin position="344"/>
        <end position="365"/>
    </location>
</feature>
<gene>
    <name evidence="7" type="ORF">FXF47_10080</name>
</gene>
<protein>
    <submittedName>
        <fullName evidence="7">Oligosaccharide flippase family protein</fullName>
    </submittedName>
</protein>
<proteinExistence type="predicted"/>
<evidence type="ECO:0000256" key="6">
    <source>
        <dbReference type="SAM" id="Phobius"/>
    </source>
</evidence>
<evidence type="ECO:0000256" key="1">
    <source>
        <dbReference type="ARBA" id="ARBA00004651"/>
    </source>
</evidence>
<feature type="transmembrane region" description="Helical" evidence="6">
    <location>
        <begin position="403"/>
        <end position="421"/>
    </location>
</feature>
<keyword evidence="3 6" id="KW-0812">Transmembrane</keyword>
<comment type="caution">
    <text evidence="7">The sequence shown here is derived from an EMBL/GenBank/DDBJ whole genome shotgun (WGS) entry which is preliminary data.</text>
</comment>
<dbReference type="GO" id="GO:0005886">
    <property type="term" value="C:plasma membrane"/>
    <property type="evidence" value="ECO:0007669"/>
    <property type="project" value="UniProtKB-SubCell"/>
</dbReference>
<feature type="transmembrane region" description="Helical" evidence="6">
    <location>
        <begin position="21"/>
        <end position="42"/>
    </location>
</feature>
<evidence type="ECO:0000313" key="7">
    <source>
        <dbReference type="EMBL" id="TYB30271.1"/>
    </source>
</evidence>
<evidence type="ECO:0000256" key="5">
    <source>
        <dbReference type="ARBA" id="ARBA00023136"/>
    </source>
</evidence>
<evidence type="ECO:0000256" key="4">
    <source>
        <dbReference type="ARBA" id="ARBA00022989"/>
    </source>
</evidence>
<dbReference type="InterPro" id="IPR050833">
    <property type="entry name" value="Poly_Biosynth_Transport"/>
</dbReference>
<accession>A0A5D0MFL6</accession>
<comment type="subcellular location">
    <subcellularLocation>
        <location evidence="1">Cell membrane</location>
        <topology evidence="1">Multi-pass membrane protein</topology>
    </subcellularLocation>
</comment>
<feature type="transmembrane region" description="Helical" evidence="6">
    <location>
        <begin position="372"/>
        <end position="391"/>
    </location>
</feature>
<sequence>MKELVKRLINKIRKSSFGKAVLMLAGGTAIAQILTIAVSPIISRLFSPDDFGILSVYTSILGIIAVFATLRYEFSIPIAENEKKAVNALGVTLLSVISISLISLVLFIVFSDSLFTLVNAQELRPYYWLISLGVLAQGTYIVFRYWAFRKKDFKTITKTTVNQSVYKNSFFVFWGFFIGSPIGLILGTIIGRSAGIWVLSKDFRRKETKLIKNISFRSLGSIAKRYIKFPIFSSWAALLNSLGLQLPVLMLSSLYGTEVTGSFGFAVRIVALPMVFIGQAVGDVFFSEGAQLSKTNPERMLALSRKLLKKLVLVGIIPFSILVLFGPVLFSFVFGEVWYTAGVYARILSLMVFTRFIVTPVSNVFNMLERQVLGFFLHGFRAGIVIAAFILSDYLSFSPLYCVSMYSISMIIVYLLTLILAQKVIKDRIKEKNNL</sequence>
<dbReference type="AlphaFoldDB" id="A0A5D0MFL6"/>
<organism evidence="7 8">
    <name type="scientific">Candidatus Mcinerneyibacterium aminivorans</name>
    <dbReference type="NCBI Taxonomy" id="2703815"/>
    <lineage>
        <taxon>Bacteria</taxon>
        <taxon>Candidatus Macinerneyibacteriota</taxon>
        <taxon>Candidatus Mcinerneyibacteria</taxon>
        <taxon>Candidatus Mcinerneyibacteriales</taxon>
        <taxon>Candidatus Mcinerneyibacteriaceae</taxon>
        <taxon>Candidatus Mcinerneyibacterium</taxon>
    </lineage>
</organism>
<feature type="transmembrane region" description="Helical" evidence="6">
    <location>
        <begin position="307"/>
        <end position="332"/>
    </location>
</feature>
<feature type="transmembrane region" description="Helical" evidence="6">
    <location>
        <begin position="126"/>
        <end position="147"/>
    </location>
</feature>
<feature type="transmembrane region" description="Helical" evidence="6">
    <location>
        <begin position="168"/>
        <end position="190"/>
    </location>
</feature>
<dbReference type="EMBL" id="VSIX01000158">
    <property type="protein sequence ID" value="TYB30271.1"/>
    <property type="molecule type" value="Genomic_DNA"/>
</dbReference>
<evidence type="ECO:0000256" key="3">
    <source>
        <dbReference type="ARBA" id="ARBA00022692"/>
    </source>
</evidence>
<keyword evidence="8" id="KW-1185">Reference proteome</keyword>
<keyword evidence="5 6" id="KW-0472">Membrane</keyword>
<dbReference type="InterPro" id="IPR002797">
    <property type="entry name" value="Polysacc_synth"/>
</dbReference>
<feature type="transmembrane region" description="Helical" evidence="6">
    <location>
        <begin position="86"/>
        <end position="110"/>
    </location>
</feature>
<feature type="transmembrane region" description="Helical" evidence="6">
    <location>
        <begin position="54"/>
        <end position="74"/>
    </location>
</feature>
<evidence type="ECO:0000313" key="8">
    <source>
        <dbReference type="Proteomes" id="UP000324143"/>
    </source>
</evidence>
<evidence type="ECO:0000256" key="2">
    <source>
        <dbReference type="ARBA" id="ARBA00022475"/>
    </source>
</evidence>
<dbReference type="PANTHER" id="PTHR30250:SF28">
    <property type="entry name" value="POLYSACCHARIDE BIOSYNTHESIS PROTEIN"/>
    <property type="match status" value="1"/>
</dbReference>
<dbReference type="PANTHER" id="PTHR30250">
    <property type="entry name" value="PST FAMILY PREDICTED COLANIC ACID TRANSPORTER"/>
    <property type="match status" value="1"/>
</dbReference>
<reference evidence="7" key="1">
    <citation type="submission" date="2019-08" db="EMBL/GenBank/DDBJ databases">
        <title>Genomic characterization of a novel candidate phylum (ARYD3) from a high temperature, high salinity tertiary oil reservoir in north central Oklahoma, USA.</title>
        <authorList>
            <person name="Youssef N.H."/>
            <person name="Yadav A."/>
            <person name="Elshahed M.S."/>
        </authorList>
    </citation>
    <scope>NUCLEOTIDE SEQUENCE [LARGE SCALE GENOMIC DNA]</scope>
    <source>
        <strain evidence="7">ARYD3</strain>
    </source>
</reference>
<dbReference type="Pfam" id="PF01943">
    <property type="entry name" value="Polysacc_synt"/>
    <property type="match status" value="1"/>
</dbReference>
<keyword evidence="4 6" id="KW-1133">Transmembrane helix</keyword>
<keyword evidence="2" id="KW-1003">Cell membrane</keyword>